<comment type="caution">
    <text evidence="1">The sequence shown here is derived from an EMBL/GenBank/DDBJ whole genome shotgun (WGS) entry which is preliminary data.</text>
</comment>
<reference evidence="1 2" key="2">
    <citation type="journal article" date="2022" name="Mol. Ecol. Resour.">
        <title>The genomes of chicory, endive, great burdock and yacon provide insights into Asteraceae paleo-polyploidization history and plant inulin production.</title>
        <authorList>
            <person name="Fan W."/>
            <person name="Wang S."/>
            <person name="Wang H."/>
            <person name="Wang A."/>
            <person name="Jiang F."/>
            <person name="Liu H."/>
            <person name="Zhao H."/>
            <person name="Xu D."/>
            <person name="Zhang Y."/>
        </authorList>
    </citation>
    <scope>NUCLEOTIDE SEQUENCE [LARGE SCALE GENOMIC DNA]</scope>
    <source>
        <strain evidence="2">cv. Punajuju</strain>
        <tissue evidence="1">Leaves</tissue>
    </source>
</reference>
<dbReference type="Proteomes" id="UP001055811">
    <property type="component" value="Linkage Group LG03"/>
</dbReference>
<gene>
    <name evidence="1" type="ORF">L2E82_14489</name>
</gene>
<protein>
    <submittedName>
        <fullName evidence="1">Uncharacterized protein</fullName>
    </submittedName>
</protein>
<keyword evidence="2" id="KW-1185">Reference proteome</keyword>
<reference evidence="2" key="1">
    <citation type="journal article" date="2022" name="Mol. Ecol. Resour.">
        <title>The genomes of chicory, endive, great burdock and yacon provide insights into Asteraceae palaeo-polyploidization history and plant inulin production.</title>
        <authorList>
            <person name="Fan W."/>
            <person name="Wang S."/>
            <person name="Wang H."/>
            <person name="Wang A."/>
            <person name="Jiang F."/>
            <person name="Liu H."/>
            <person name="Zhao H."/>
            <person name="Xu D."/>
            <person name="Zhang Y."/>
        </authorList>
    </citation>
    <scope>NUCLEOTIDE SEQUENCE [LARGE SCALE GENOMIC DNA]</scope>
    <source>
        <strain evidence="2">cv. Punajuju</strain>
    </source>
</reference>
<name>A0ACB9F0S1_CICIN</name>
<accession>A0ACB9F0S1</accession>
<evidence type="ECO:0000313" key="2">
    <source>
        <dbReference type="Proteomes" id="UP001055811"/>
    </source>
</evidence>
<evidence type="ECO:0000313" key="1">
    <source>
        <dbReference type="EMBL" id="KAI3764480.1"/>
    </source>
</evidence>
<dbReference type="EMBL" id="CM042011">
    <property type="protein sequence ID" value="KAI3764480.1"/>
    <property type="molecule type" value="Genomic_DNA"/>
</dbReference>
<sequence length="359" mass="40759">METQIDFLQWLESDMALKILTCLDDSADLIRASSVSHYWQNFVISNGLNKQLCLKRFPQLSTITHDPTNGDVAYAALFQALTKFPQSYCIADPVSASSTDNYPEESILNTLDPRVMVQQGDSYWSSKGSDDPEKPETLIYNLTANFCVISEIYLHPFQASFQMDFPIYSSRYVRFKMGHPKSWSEIDRDFMESQECADDKFVWTYTSQIFPMAQENRLQRFKLPESVICIGGFLQVELLGRVQKQAADGKYYICVAHVQAIGRQLSPAFSVEISGKSNDVSLTYDAKEFKSIMQRVSNGDDGSLSTSLLPVQPPRQLIAWGNLPDFLHMVQVPGVEYEWVNDDEDLMDGYDEVDPGFLN</sequence>
<organism evidence="1 2">
    <name type="scientific">Cichorium intybus</name>
    <name type="common">Chicory</name>
    <dbReference type="NCBI Taxonomy" id="13427"/>
    <lineage>
        <taxon>Eukaryota</taxon>
        <taxon>Viridiplantae</taxon>
        <taxon>Streptophyta</taxon>
        <taxon>Embryophyta</taxon>
        <taxon>Tracheophyta</taxon>
        <taxon>Spermatophyta</taxon>
        <taxon>Magnoliopsida</taxon>
        <taxon>eudicotyledons</taxon>
        <taxon>Gunneridae</taxon>
        <taxon>Pentapetalae</taxon>
        <taxon>asterids</taxon>
        <taxon>campanulids</taxon>
        <taxon>Asterales</taxon>
        <taxon>Asteraceae</taxon>
        <taxon>Cichorioideae</taxon>
        <taxon>Cichorieae</taxon>
        <taxon>Cichoriinae</taxon>
        <taxon>Cichorium</taxon>
    </lineage>
</organism>
<proteinExistence type="predicted"/>